<dbReference type="GO" id="GO:0004497">
    <property type="term" value="F:monooxygenase activity"/>
    <property type="evidence" value="ECO:0007669"/>
    <property type="project" value="UniProtKB-KW"/>
</dbReference>
<reference evidence="2" key="1">
    <citation type="submission" date="2008-08" db="EMBL/GenBank/DDBJ databases">
        <title>Discovery of ethane monooxygenase in marine bacteria belongs to Methylococcaceae that could grow on ethane, but not methane.</title>
        <authorList>
            <person name="Nakamura T."/>
            <person name="Hoaki T."/>
            <person name="Hanada S."/>
            <person name="Maruyama A."/>
            <person name="Kamagata Y."/>
            <person name="Fuse H."/>
        </authorList>
    </citation>
    <scope>NUCLEOTIDE SEQUENCE</scope>
    <source>
        <strain evidence="2">ET-SHO</strain>
    </source>
</reference>
<evidence type="ECO:0000256" key="1">
    <source>
        <dbReference type="SAM" id="Phobius"/>
    </source>
</evidence>
<dbReference type="EMBL" id="AB453960">
    <property type="protein sequence ID" value="BAH22829.1"/>
    <property type="molecule type" value="Genomic_DNA"/>
</dbReference>
<dbReference type="Pfam" id="PF04896">
    <property type="entry name" value="AmoC"/>
    <property type="match status" value="1"/>
</dbReference>
<name>B9X087_9GAMM</name>
<dbReference type="Gene3D" id="1.20.1050.50">
    <property type="entry name" value="Particulate methane monooxygenase subunit c2. Chain: C"/>
    <property type="match status" value="1"/>
</dbReference>
<keyword evidence="1" id="KW-0812">Transmembrane</keyword>
<dbReference type="CDD" id="cd19412">
    <property type="entry name" value="pMMO-AMO_C"/>
    <property type="match status" value="1"/>
</dbReference>
<dbReference type="NCBIfam" id="TIGR03078">
    <property type="entry name" value="CH4_NH3mon_ox_C"/>
    <property type="match status" value="1"/>
</dbReference>
<feature type="transmembrane region" description="Helical" evidence="1">
    <location>
        <begin position="222"/>
        <end position="243"/>
    </location>
</feature>
<keyword evidence="1" id="KW-0472">Membrane</keyword>
<proteinExistence type="predicted"/>
<dbReference type="InterPro" id="IPR023349">
    <property type="entry name" value="NH3_CH4_mOase_C_sf"/>
</dbReference>
<organism evidence="2">
    <name type="scientific">Methylococcaceae bacterium ET-SHO</name>
    <dbReference type="NCBI Taxonomy" id="557142"/>
    <lineage>
        <taxon>Bacteria</taxon>
        <taxon>Pseudomonadati</taxon>
        <taxon>Pseudomonadota</taxon>
        <taxon>Gammaproteobacteria</taxon>
        <taxon>Methylococcales</taxon>
        <taxon>Methylococcaceae</taxon>
    </lineage>
</organism>
<keyword evidence="1" id="KW-1133">Transmembrane helix</keyword>
<accession>B9X087</accession>
<feature type="transmembrane region" description="Helical" evidence="1">
    <location>
        <begin position="184"/>
        <end position="202"/>
    </location>
</feature>
<dbReference type="InterPro" id="IPR006980">
    <property type="entry name" value="NH3_CH4_mOase_C"/>
</dbReference>
<feature type="transmembrane region" description="Helical" evidence="1">
    <location>
        <begin position="149"/>
        <end position="172"/>
    </location>
</feature>
<dbReference type="AlphaFoldDB" id="B9X087"/>
<feature type="transmembrane region" description="Helical" evidence="1">
    <location>
        <begin position="108"/>
        <end position="129"/>
    </location>
</feature>
<sequence length="263" mass="30266">MGTNTNVDVQIVEAKKDRFWFLDLKIMTFGIIFLIAMFSMFRWYQGWAGWEYGLDSTSPDFDKYWMTMLWAEIAAEVIIFSVLVSGIWITRDKNLDQLPPKAEFKRTVFFISMLVVYAVSFYFAGSFFAEQDASWHQTVVRDTAFTPSHIGVFYLCMPTFIILGTSIFTYAITRLPFYSRQVSIPLVLVVVGPFMLLPTVGYNEWGHAFWIMEEYFTVPLHWGFVLFGWSVLALGGVLVQVAANELPRMMAAIYAEDGELIKD</sequence>
<gene>
    <name evidence="2" type="primary">pmoC1</name>
</gene>
<evidence type="ECO:0000313" key="2">
    <source>
        <dbReference type="EMBL" id="BAH22829.1"/>
    </source>
</evidence>
<keyword evidence="2" id="KW-0560">Oxidoreductase</keyword>
<feature type="transmembrane region" description="Helical" evidence="1">
    <location>
        <begin position="24"/>
        <end position="44"/>
    </location>
</feature>
<feature type="transmembrane region" description="Helical" evidence="1">
    <location>
        <begin position="64"/>
        <end position="88"/>
    </location>
</feature>
<keyword evidence="2" id="KW-0503">Monooxygenase</keyword>
<protein>
    <submittedName>
        <fullName evidence="2">Methane monooxygenase protein C1</fullName>
    </submittedName>
</protein>